<dbReference type="EMBL" id="CP002546">
    <property type="protein sequence ID" value="ADY62128.1"/>
    <property type="molecule type" value="Genomic_DNA"/>
</dbReference>
<reference evidence="2" key="1">
    <citation type="submission" date="2011-02" db="EMBL/GenBank/DDBJ databases">
        <title>The complete genome of Planctomyces brasiliensis DSM 5305.</title>
        <authorList>
            <person name="Lucas S."/>
            <person name="Copeland A."/>
            <person name="Lapidus A."/>
            <person name="Bruce D."/>
            <person name="Goodwin L."/>
            <person name="Pitluck S."/>
            <person name="Kyrpides N."/>
            <person name="Mavromatis K."/>
            <person name="Pagani I."/>
            <person name="Ivanova N."/>
            <person name="Ovchinnikova G."/>
            <person name="Lu M."/>
            <person name="Detter J.C."/>
            <person name="Han C."/>
            <person name="Land M."/>
            <person name="Hauser L."/>
            <person name="Markowitz V."/>
            <person name="Cheng J.-F."/>
            <person name="Hugenholtz P."/>
            <person name="Woyke T."/>
            <person name="Wu D."/>
            <person name="Tindall B."/>
            <person name="Pomrenke H.G."/>
            <person name="Brambilla E."/>
            <person name="Klenk H.-P."/>
            <person name="Eisen J.A."/>
        </authorList>
    </citation>
    <scope>NUCLEOTIDE SEQUENCE [LARGE SCALE GENOMIC DNA]</scope>
    <source>
        <strain evidence="2">ATCC 49424 / DSM 5305 / JCM 21570 / NBRC 103401 / IFAM 1448</strain>
    </source>
</reference>
<dbReference type="OrthoDB" id="9810361at2"/>
<dbReference type="Proteomes" id="UP000006860">
    <property type="component" value="Chromosome"/>
</dbReference>
<dbReference type="KEGG" id="pbs:Plabr_4557"/>
<dbReference type="AlphaFoldDB" id="F0SME9"/>
<name>F0SME9_RUBBR</name>
<sequence length="170" mass="19223">MQLPVVAESECLCARCARHQSTCCQFSEIYVTEGDVDRIASAVGSREFYEYATPVDPIYAQQEDDPIWREHVFREDGSRRVLKHQPDGDCTFLTATGCRLPLETRPLICRLYPFDYTADGLKDRPAGGCPVELLPPGADLLEVLDISRSDAQRWHRQLYDELQVSNLAAD</sequence>
<dbReference type="RefSeq" id="WP_013630832.1">
    <property type="nucleotide sequence ID" value="NC_015174.1"/>
</dbReference>
<protein>
    <recommendedName>
        <fullName evidence="3">YkgJ family cysteine cluster protein</fullName>
    </recommendedName>
</protein>
<dbReference type="eggNOG" id="COG0727">
    <property type="taxonomic scope" value="Bacteria"/>
</dbReference>
<dbReference type="Pfam" id="PF03692">
    <property type="entry name" value="CxxCxxCC"/>
    <property type="match status" value="1"/>
</dbReference>
<gene>
    <name evidence="1" type="ordered locus">Plabr_4557</name>
</gene>
<evidence type="ECO:0008006" key="3">
    <source>
        <dbReference type="Google" id="ProtNLM"/>
    </source>
</evidence>
<organism evidence="1 2">
    <name type="scientific">Rubinisphaera brasiliensis (strain ATCC 49424 / DSM 5305 / JCM 21570 / IAM 15109 / NBRC 103401 / IFAM 1448)</name>
    <name type="common">Planctomyces brasiliensis</name>
    <dbReference type="NCBI Taxonomy" id="756272"/>
    <lineage>
        <taxon>Bacteria</taxon>
        <taxon>Pseudomonadati</taxon>
        <taxon>Planctomycetota</taxon>
        <taxon>Planctomycetia</taxon>
        <taxon>Planctomycetales</taxon>
        <taxon>Planctomycetaceae</taxon>
        <taxon>Rubinisphaera</taxon>
    </lineage>
</organism>
<keyword evidence="2" id="KW-1185">Reference proteome</keyword>
<evidence type="ECO:0000313" key="1">
    <source>
        <dbReference type="EMBL" id="ADY62128.1"/>
    </source>
</evidence>
<accession>F0SME9</accession>
<dbReference type="InterPro" id="IPR005358">
    <property type="entry name" value="Puta_zinc/iron-chelating_dom"/>
</dbReference>
<dbReference type="STRING" id="756272.Plabr_4557"/>
<dbReference type="HOGENOM" id="CLU_1569522_0_0_0"/>
<proteinExistence type="predicted"/>
<evidence type="ECO:0000313" key="2">
    <source>
        <dbReference type="Proteomes" id="UP000006860"/>
    </source>
</evidence>